<accession>A0AAV1SSB6</accession>
<organism evidence="1 2">
    <name type="scientific">Dovyalis caffra</name>
    <dbReference type="NCBI Taxonomy" id="77055"/>
    <lineage>
        <taxon>Eukaryota</taxon>
        <taxon>Viridiplantae</taxon>
        <taxon>Streptophyta</taxon>
        <taxon>Embryophyta</taxon>
        <taxon>Tracheophyta</taxon>
        <taxon>Spermatophyta</taxon>
        <taxon>Magnoliopsida</taxon>
        <taxon>eudicotyledons</taxon>
        <taxon>Gunneridae</taxon>
        <taxon>Pentapetalae</taxon>
        <taxon>rosids</taxon>
        <taxon>fabids</taxon>
        <taxon>Malpighiales</taxon>
        <taxon>Salicaceae</taxon>
        <taxon>Flacourtieae</taxon>
        <taxon>Dovyalis</taxon>
    </lineage>
</organism>
<dbReference type="Proteomes" id="UP001314170">
    <property type="component" value="Unassembled WGS sequence"/>
</dbReference>
<sequence length="278" mass="30592">ASDLAKGPEERHTLRQLILHGESVGVKRCLCFDVRFISRKTKLTHLIVGNKPVHSKVTFHVTAYVRKCAANYHELAMHVVKKVQRLAGLCVLDIVKEPITAANLSCPSLNGRLISLFYFGGGTLDVTLLHTKNLLWQEVLSNGDLQSVLNDRLVDQPVVGNIKLDRSIFSMRCNSDEATLKGSTWKAFTPRRLAMSQAHNRLSAYSLAHNRLATRSPTELAVSRARRPARELTAAGYMPASRPTVIRNATVACVLPPTNTHACYEPTHSESLAPPAGS</sequence>
<dbReference type="Gene3D" id="3.30.420.40">
    <property type="match status" value="2"/>
</dbReference>
<dbReference type="Gene3D" id="3.90.640.10">
    <property type="entry name" value="Actin, Chain A, domain 4"/>
    <property type="match status" value="1"/>
</dbReference>
<gene>
    <name evidence="1" type="ORF">DCAF_LOCUS25963</name>
</gene>
<comment type="caution">
    <text evidence="1">The sequence shown here is derived from an EMBL/GenBank/DDBJ whole genome shotgun (WGS) entry which is preliminary data.</text>
</comment>
<evidence type="ECO:0000313" key="2">
    <source>
        <dbReference type="Proteomes" id="UP001314170"/>
    </source>
</evidence>
<reference evidence="1 2" key="1">
    <citation type="submission" date="2024-01" db="EMBL/GenBank/DDBJ databases">
        <authorList>
            <person name="Waweru B."/>
        </authorList>
    </citation>
    <scope>NUCLEOTIDE SEQUENCE [LARGE SCALE GENOMIC DNA]</scope>
</reference>
<feature type="non-terminal residue" evidence="1">
    <location>
        <position position="1"/>
    </location>
</feature>
<evidence type="ECO:0000313" key="1">
    <source>
        <dbReference type="EMBL" id="CAK7355703.1"/>
    </source>
</evidence>
<name>A0AAV1SSB6_9ROSI</name>
<dbReference type="EMBL" id="CAWUPB010001196">
    <property type="protein sequence ID" value="CAK7355703.1"/>
    <property type="molecule type" value="Genomic_DNA"/>
</dbReference>
<protein>
    <submittedName>
        <fullName evidence="1">Uncharacterized protein</fullName>
    </submittedName>
</protein>
<keyword evidence="2" id="KW-1185">Reference proteome</keyword>
<dbReference type="AlphaFoldDB" id="A0AAV1SSB6"/>
<proteinExistence type="predicted"/>